<keyword evidence="3" id="KW-0175">Coiled coil</keyword>
<accession>A0A099P3H9</accession>
<sequence length="231" mass="26580">MTIDEDASLWIFGYGSLMFKRPLHHMPISDTFERYDGYIEGYIRRFWQSSSDNRGTPEYLGRVVTIIPAEEVLYNEKMQESLLKHELNHEKYRQLLQEFSNANDEFEEKEKLNAISSLLKVKGCVYRVPPQHAKLAREYLDLREQDGYTVENVEFICDGDGRSINCQVYVGTPENTSFVGAEEDDKTAAIIHKAVGPSGPNDEYLLRLQEQDPCDTYLLNLKNIVLSKKAA</sequence>
<protein>
    <recommendedName>
        <fullName evidence="1">glutathione-specific gamma-glutamylcyclotransferase</fullName>
        <ecNumber evidence="1">4.3.2.7</ecNumber>
    </recommendedName>
</protein>
<dbReference type="Proteomes" id="UP000029867">
    <property type="component" value="Unassembled WGS sequence"/>
</dbReference>
<comment type="caution">
    <text evidence="4">The sequence shown here is derived from an EMBL/GenBank/DDBJ whole genome shotgun (WGS) entry which is preliminary data.</text>
</comment>
<dbReference type="PANTHER" id="PTHR12192">
    <property type="entry name" value="CATION TRANSPORT PROTEIN CHAC-RELATED"/>
    <property type="match status" value="1"/>
</dbReference>
<dbReference type="PANTHER" id="PTHR12192:SF2">
    <property type="entry name" value="GLUTATHIONE-SPECIFIC GAMMA-GLUTAMYLCYCLOTRANSFERASE 2"/>
    <property type="match status" value="1"/>
</dbReference>
<dbReference type="CDD" id="cd06661">
    <property type="entry name" value="GGCT_like"/>
    <property type="match status" value="1"/>
</dbReference>
<dbReference type="AlphaFoldDB" id="A0A099P3H9"/>
<dbReference type="InterPro" id="IPR013024">
    <property type="entry name" value="GGCT-like"/>
</dbReference>
<proteinExistence type="predicted"/>
<gene>
    <name evidence="5" type="ORF">CAS74_001635</name>
    <name evidence="4" type="ORF">JL09_g2147</name>
</gene>
<dbReference type="VEuPathDB" id="FungiDB:C5L36_0A04280"/>
<evidence type="ECO:0000313" key="6">
    <source>
        <dbReference type="Proteomes" id="UP000029867"/>
    </source>
</evidence>
<dbReference type="eggNOG" id="KOG3182">
    <property type="taxonomic scope" value="Eukaryota"/>
</dbReference>
<dbReference type="Pfam" id="PF04752">
    <property type="entry name" value="ChaC"/>
    <property type="match status" value="1"/>
</dbReference>
<evidence type="ECO:0000313" key="5">
    <source>
        <dbReference type="EMBL" id="OUT23317.1"/>
    </source>
</evidence>
<dbReference type="GO" id="GO:0006751">
    <property type="term" value="P:glutathione catabolic process"/>
    <property type="evidence" value="ECO:0007669"/>
    <property type="project" value="EnsemblFungi"/>
</dbReference>
<evidence type="ECO:0000313" key="4">
    <source>
        <dbReference type="EMBL" id="KGK38767.1"/>
    </source>
</evidence>
<reference evidence="5 7" key="3">
    <citation type="submission" date="2017-05" db="EMBL/GenBank/DDBJ databases">
        <title>The Genome Sequence of Candida krusei Ckrusei653.</title>
        <authorList>
            <person name="Cuomo C."/>
            <person name="Forche A."/>
            <person name="Young S."/>
            <person name="Abouelleil A."/>
            <person name="Cao P."/>
            <person name="Chapman S."/>
            <person name="Cusick C."/>
            <person name="Shea T."/>
            <person name="Nusbaum C."/>
            <person name="Birren B."/>
        </authorList>
    </citation>
    <scope>NUCLEOTIDE SEQUENCE [LARGE SCALE GENOMIC DNA]</scope>
    <source>
        <strain evidence="5 7">Ckrusei653</strain>
    </source>
</reference>
<dbReference type="GO" id="GO:0003839">
    <property type="term" value="F:gamma-glutamylcyclotransferase activity"/>
    <property type="evidence" value="ECO:0007669"/>
    <property type="project" value="EnsemblFungi"/>
</dbReference>
<dbReference type="SUPFAM" id="SSF110857">
    <property type="entry name" value="Gamma-glutamyl cyclotransferase-like"/>
    <property type="match status" value="1"/>
</dbReference>
<dbReference type="GO" id="GO:0005737">
    <property type="term" value="C:cytoplasm"/>
    <property type="evidence" value="ECO:0007669"/>
    <property type="project" value="TreeGrafter"/>
</dbReference>
<dbReference type="EMBL" id="JQFK01000016">
    <property type="protein sequence ID" value="KGK38767.1"/>
    <property type="molecule type" value="Genomic_DNA"/>
</dbReference>
<dbReference type="HOGENOM" id="CLU_070703_2_2_1"/>
<dbReference type="GO" id="GO:0061928">
    <property type="term" value="F:glutathione specific gamma-glutamylcyclotransferase activity"/>
    <property type="evidence" value="ECO:0007669"/>
    <property type="project" value="UniProtKB-EC"/>
</dbReference>
<dbReference type="Gene3D" id="3.10.490.10">
    <property type="entry name" value="Gamma-glutamyl cyclotransferase-like"/>
    <property type="match status" value="1"/>
</dbReference>
<evidence type="ECO:0000256" key="1">
    <source>
        <dbReference type="ARBA" id="ARBA00012344"/>
    </source>
</evidence>
<name>A0A099P3H9_PICKU</name>
<reference evidence="4" key="2">
    <citation type="submission" date="2014-08" db="EMBL/GenBank/DDBJ databases">
        <title>Exploiting Issatchenkia orientalis SD108 for Succinic Acid Production.</title>
        <authorList>
            <person name="Xiao H."/>
            <person name="Shao Z."/>
            <person name="Jiang Y."/>
            <person name="Dole S."/>
            <person name="Zhao H."/>
        </authorList>
    </citation>
    <scope>NUCLEOTIDE SEQUENCE [LARGE SCALE GENOMIC DNA]</scope>
    <source>
        <strain evidence="4">SD108</strain>
    </source>
</reference>
<feature type="coiled-coil region" evidence="3">
    <location>
        <begin position="75"/>
        <end position="112"/>
    </location>
</feature>
<evidence type="ECO:0000256" key="2">
    <source>
        <dbReference type="ARBA" id="ARBA00023239"/>
    </source>
</evidence>
<evidence type="ECO:0000313" key="7">
    <source>
        <dbReference type="Proteomes" id="UP000195871"/>
    </source>
</evidence>
<evidence type="ECO:0000256" key="3">
    <source>
        <dbReference type="SAM" id="Coils"/>
    </source>
</evidence>
<reference evidence="6" key="1">
    <citation type="journal article" date="2014" name="Microb. Cell Fact.">
        <title>Exploiting Issatchenkia orientalis SD108 for succinic acid production.</title>
        <authorList>
            <person name="Xiao H."/>
            <person name="Shao Z."/>
            <person name="Jiang Y."/>
            <person name="Dole S."/>
            <person name="Zhao H."/>
        </authorList>
    </citation>
    <scope>NUCLEOTIDE SEQUENCE [LARGE SCALE GENOMIC DNA]</scope>
    <source>
        <strain evidence="6">SD108</strain>
    </source>
</reference>
<dbReference type="EMBL" id="NHMM01000002">
    <property type="protein sequence ID" value="OUT23317.1"/>
    <property type="molecule type" value="Genomic_DNA"/>
</dbReference>
<dbReference type="EC" id="4.3.2.7" evidence="1"/>
<dbReference type="Proteomes" id="UP000195871">
    <property type="component" value="Unassembled WGS sequence"/>
</dbReference>
<dbReference type="InterPro" id="IPR036568">
    <property type="entry name" value="GGCT-like_sf"/>
</dbReference>
<organism evidence="4 6">
    <name type="scientific">Pichia kudriavzevii</name>
    <name type="common">Yeast</name>
    <name type="synonym">Issatchenkia orientalis</name>
    <dbReference type="NCBI Taxonomy" id="4909"/>
    <lineage>
        <taxon>Eukaryota</taxon>
        <taxon>Fungi</taxon>
        <taxon>Dikarya</taxon>
        <taxon>Ascomycota</taxon>
        <taxon>Saccharomycotina</taxon>
        <taxon>Pichiomycetes</taxon>
        <taxon>Pichiales</taxon>
        <taxon>Pichiaceae</taxon>
        <taxon>Pichia</taxon>
    </lineage>
</organism>
<dbReference type="InterPro" id="IPR006840">
    <property type="entry name" value="ChaC"/>
</dbReference>
<keyword evidence="2" id="KW-0456">Lyase</keyword>